<dbReference type="InterPro" id="IPR024307">
    <property type="entry name" value="YmaF"/>
</dbReference>
<organism evidence="1 2">
    <name type="scientific">Priestia megaterium (strain DSM 319 / IMG 1521)</name>
    <name type="common">Bacillus megaterium</name>
    <dbReference type="NCBI Taxonomy" id="592022"/>
    <lineage>
        <taxon>Bacteria</taxon>
        <taxon>Bacillati</taxon>
        <taxon>Bacillota</taxon>
        <taxon>Bacilli</taxon>
        <taxon>Bacillales</taxon>
        <taxon>Bacillaceae</taxon>
        <taxon>Priestia</taxon>
    </lineage>
</organism>
<dbReference type="KEGG" id="bmd:BMD_1179"/>
<evidence type="ECO:0008006" key="3">
    <source>
        <dbReference type="Google" id="ProtNLM"/>
    </source>
</evidence>
<dbReference type="Proteomes" id="UP000002365">
    <property type="component" value="Chromosome"/>
</dbReference>
<dbReference type="HOGENOM" id="CLU_137811_1_0_9"/>
<protein>
    <recommendedName>
        <fullName evidence="3">YmaF family protein</fullName>
    </recommendedName>
</protein>
<gene>
    <name evidence="1" type="ordered locus">BMD_1179</name>
</gene>
<dbReference type="Pfam" id="PF12788">
    <property type="entry name" value="YmaF"/>
    <property type="match status" value="1"/>
</dbReference>
<dbReference type="AlphaFoldDB" id="D5DCU1"/>
<dbReference type="EMBL" id="CP001982">
    <property type="protein sequence ID" value="ADF38040.1"/>
    <property type="molecule type" value="Genomic_DNA"/>
</dbReference>
<accession>D5DCU1</accession>
<proteinExistence type="predicted"/>
<name>D5DCU1_PRIM3</name>
<reference evidence="1 2" key="1">
    <citation type="journal article" date="2011" name="J. Bacteriol.">
        <title>Genome sequences of the biotechnologically important Bacillus megaterium strains QM B1551 and DSM319.</title>
        <authorList>
            <person name="Eppinger M."/>
            <person name="Bunk B."/>
            <person name="Johns M.A."/>
            <person name="Edirisinghe J.N."/>
            <person name="Kutumbaka K.K."/>
            <person name="Koenig S.S."/>
            <person name="Huot Creasy H."/>
            <person name="Rosovitz M.J."/>
            <person name="Riley D.R."/>
            <person name="Daugherty S."/>
            <person name="Martin M."/>
            <person name="Elbourne L.D."/>
            <person name="Paulsen I."/>
            <person name="Biedendieck R."/>
            <person name="Braun C."/>
            <person name="Grayburn S."/>
            <person name="Dhingra S."/>
            <person name="Lukyanchuk V."/>
            <person name="Ball B."/>
            <person name="Ul-Qamar R."/>
            <person name="Seibel J."/>
            <person name="Bremer E."/>
            <person name="Jahn D."/>
            <person name="Ravel J."/>
            <person name="Vary P.S."/>
        </authorList>
    </citation>
    <scope>NUCLEOTIDE SEQUENCE [LARGE SCALE GENOMIC DNA]</scope>
    <source>
        <strain evidence="2">DSM 319 / IMG 1521</strain>
    </source>
</reference>
<evidence type="ECO:0000313" key="2">
    <source>
        <dbReference type="Proteomes" id="UP000002365"/>
    </source>
</evidence>
<sequence length="142" mass="15996">MNLTKQRNLDVHLKNSLKQFFKIEIVGGSKMKKIGKDDFVSGFVPHHNHGSVDYTSVASGHVHQCLDVTSPPIQSEDGSHIHYTEGYVVFEDGHTHHYKAYSGPAIPIGNGMHVHYYDFYTSEDNQHRHHVKGVDHPAPGDR</sequence>
<evidence type="ECO:0000313" key="1">
    <source>
        <dbReference type="EMBL" id="ADF38040.1"/>
    </source>
</evidence>